<feature type="compositionally biased region" description="Polar residues" evidence="1">
    <location>
        <begin position="1"/>
        <end position="18"/>
    </location>
</feature>
<dbReference type="SUPFAM" id="SSF48065">
    <property type="entry name" value="DBL homology domain (DH-domain)"/>
    <property type="match status" value="1"/>
</dbReference>
<dbReference type="EMBL" id="LUGG01000007">
    <property type="protein sequence ID" value="OBZ73148.1"/>
    <property type="molecule type" value="Genomic_DNA"/>
</dbReference>
<dbReference type="InterPro" id="IPR000219">
    <property type="entry name" value="DH_dom"/>
</dbReference>
<feature type="region of interest" description="Disordered" evidence="1">
    <location>
        <begin position="626"/>
        <end position="698"/>
    </location>
</feature>
<dbReference type="PANTHER" id="PTHR12673">
    <property type="entry name" value="FACIOGENITAL DYSPLASIA PROTEIN"/>
    <property type="match status" value="1"/>
</dbReference>
<dbReference type="Pfam" id="PF00621">
    <property type="entry name" value="RhoGEF"/>
    <property type="match status" value="1"/>
</dbReference>
<feature type="compositionally biased region" description="Polar residues" evidence="1">
    <location>
        <begin position="52"/>
        <end position="62"/>
    </location>
</feature>
<dbReference type="InterPro" id="IPR051092">
    <property type="entry name" value="FYVE_RhoGEF_PH"/>
</dbReference>
<feature type="compositionally biased region" description="Acidic residues" evidence="1">
    <location>
        <begin position="683"/>
        <end position="692"/>
    </location>
</feature>
<evidence type="ECO:0000313" key="4">
    <source>
        <dbReference type="Proteomes" id="UP000092993"/>
    </source>
</evidence>
<dbReference type="GO" id="GO:0005737">
    <property type="term" value="C:cytoplasm"/>
    <property type="evidence" value="ECO:0007669"/>
    <property type="project" value="TreeGrafter"/>
</dbReference>
<feature type="compositionally biased region" description="Basic and acidic residues" evidence="1">
    <location>
        <begin position="173"/>
        <end position="182"/>
    </location>
</feature>
<dbReference type="Proteomes" id="UP000092993">
    <property type="component" value="Unassembled WGS sequence"/>
</dbReference>
<dbReference type="InterPro" id="IPR035899">
    <property type="entry name" value="DBL_dom_sf"/>
</dbReference>
<feature type="region of interest" description="Disordered" evidence="1">
    <location>
        <begin position="168"/>
        <end position="222"/>
    </location>
</feature>
<feature type="region of interest" description="Disordered" evidence="1">
    <location>
        <begin position="1"/>
        <end position="142"/>
    </location>
</feature>
<feature type="region of interest" description="Disordered" evidence="1">
    <location>
        <begin position="399"/>
        <end position="499"/>
    </location>
</feature>
<keyword evidence="4" id="KW-1185">Reference proteome</keyword>
<dbReference type="STRING" id="5627.A0A1C7M8I4"/>
<organism evidence="3 4">
    <name type="scientific">Grifola frondosa</name>
    <name type="common">Maitake</name>
    <name type="synonym">Polyporus frondosus</name>
    <dbReference type="NCBI Taxonomy" id="5627"/>
    <lineage>
        <taxon>Eukaryota</taxon>
        <taxon>Fungi</taxon>
        <taxon>Dikarya</taxon>
        <taxon>Basidiomycota</taxon>
        <taxon>Agaricomycotina</taxon>
        <taxon>Agaricomycetes</taxon>
        <taxon>Polyporales</taxon>
        <taxon>Grifolaceae</taxon>
        <taxon>Grifola</taxon>
    </lineage>
</organism>
<comment type="caution">
    <text evidence="3">The sequence shown here is derived from an EMBL/GenBank/DDBJ whole genome shotgun (WGS) entry which is preliminary data.</text>
</comment>
<dbReference type="SMART" id="SM00325">
    <property type="entry name" value="RhoGEF"/>
    <property type="match status" value="1"/>
</dbReference>
<feature type="compositionally biased region" description="Low complexity" evidence="1">
    <location>
        <begin position="205"/>
        <end position="220"/>
    </location>
</feature>
<feature type="compositionally biased region" description="Polar residues" evidence="1">
    <location>
        <begin position="118"/>
        <end position="127"/>
    </location>
</feature>
<dbReference type="AlphaFoldDB" id="A0A1C7M8I4"/>
<sequence length="882" mass="98254">MKTPSTPKITLKSSIRGNSTTTPSTSEIPSTRTTPAKSLRSMKSMIAKQKGPATQSDVSRFGSSRIRSRTGEDVSPVTKLHKSLVPIPKSKSKSNPSTPQLSHRISTFRSPQPLRASQVASQPSSIPRTKLPQRNVVNDSGSELERQFARTLSPGRLVVTNAIIVPSSSESEASDREKEPFRSEAWTPRPTGIATRNPSRDIVDLLPPNRSPRPLSNASRKPVGLGFNLDADLNGPSQRFDIDEDDESVYDAEEAFAQPLLKDEVIPSRYSDDEDSIYEEDLDHPHERRAQLYSAVQNCLSPEQEERQDEAECKRREALLGIVDGLHLDFGLTDATYRQSILSESESDNNYSAQGLAISGSGDFQDRANDIVHPTILEEQFSCEEILSDGDSFIEELEQQSASSLRNRRQSVMHSTRSPSSSRSLQKSRQSSNTESTSRSHLSPSVPSPRALWDRHLSTSPRSLRATLSPEPRHGTGRGSIDLRTTSTQDKSPCNSRTSLFNTRSTIQCASPISQDRCNDIHSNVSHDLMDISRYDDTAAEREAFGIPASLSYGGNVTPEEEVACKRPPIVAADSISSLEIGLTRVDSDSSLMDGGRWSEQTRSSKELSKGAAALFKTLTVKGGYARSRGAEGRSNPDRYSPAIDRQRSYVSQQGHGDREILRPKRSLDSLSVSSSASTPSIYDEDINDTDPDTAGTSWRSTLQPSIYNTLRSHYGPVEMQRQELIYELFISEQEFVRHLRSIVKLFILPLRSRDSKTWLPGVPTEVSKLFDWLEDIVNLHGSIARSLKTVAGIWRTGAIVERLAETLRAFIPRLEVYQPYIVRLDEVKDTIVDYLSDDNGEFGEYLRMKERDVQNDGSRLEHLLEEPVVRLSKYTDIFQVK</sequence>
<evidence type="ECO:0000259" key="2">
    <source>
        <dbReference type="PROSITE" id="PS50010"/>
    </source>
</evidence>
<feature type="compositionally biased region" description="Low complexity" evidence="1">
    <location>
        <begin position="86"/>
        <end position="99"/>
    </location>
</feature>
<dbReference type="PANTHER" id="PTHR12673:SF159">
    <property type="entry name" value="LD03170P"/>
    <property type="match status" value="1"/>
</dbReference>
<gene>
    <name evidence="3" type="ORF">A0H81_06917</name>
</gene>
<feature type="compositionally biased region" description="Low complexity" evidence="1">
    <location>
        <begin position="669"/>
        <end position="681"/>
    </location>
</feature>
<accession>A0A1C7M8I4</accession>
<feature type="compositionally biased region" description="Polar residues" evidence="1">
    <location>
        <begin position="100"/>
        <end position="110"/>
    </location>
</feature>
<feature type="compositionally biased region" description="Low complexity" evidence="1">
    <location>
        <begin position="19"/>
        <end position="35"/>
    </location>
</feature>
<feature type="compositionally biased region" description="Polar residues" evidence="1">
    <location>
        <begin position="483"/>
        <end position="499"/>
    </location>
</feature>
<dbReference type="OrthoDB" id="1716625at2759"/>
<reference evidence="3 4" key="1">
    <citation type="submission" date="2016-03" db="EMBL/GenBank/DDBJ databases">
        <title>Whole genome sequencing of Grifola frondosa 9006-11.</title>
        <authorList>
            <person name="Min B."/>
            <person name="Park H."/>
            <person name="Kim J.-G."/>
            <person name="Cho H."/>
            <person name="Oh Y.-L."/>
            <person name="Kong W.-S."/>
            <person name="Choi I.-G."/>
        </authorList>
    </citation>
    <scope>NUCLEOTIDE SEQUENCE [LARGE SCALE GENOMIC DNA]</scope>
    <source>
        <strain evidence="3 4">9006-11</strain>
    </source>
</reference>
<name>A0A1C7M8I4_GRIFR</name>
<evidence type="ECO:0000313" key="3">
    <source>
        <dbReference type="EMBL" id="OBZ73148.1"/>
    </source>
</evidence>
<feature type="domain" description="DH" evidence="2">
    <location>
        <begin position="721"/>
        <end position="882"/>
    </location>
</feature>
<feature type="compositionally biased region" description="Low complexity" evidence="1">
    <location>
        <begin position="412"/>
        <end position="432"/>
    </location>
</feature>
<evidence type="ECO:0000256" key="1">
    <source>
        <dbReference type="SAM" id="MobiDB-lite"/>
    </source>
</evidence>
<dbReference type="PROSITE" id="PS50010">
    <property type="entry name" value="DH_2"/>
    <property type="match status" value="1"/>
</dbReference>
<feature type="compositionally biased region" description="Basic and acidic residues" evidence="1">
    <location>
        <begin position="656"/>
        <end position="668"/>
    </location>
</feature>
<dbReference type="GO" id="GO:0005085">
    <property type="term" value="F:guanyl-nucleotide exchange factor activity"/>
    <property type="evidence" value="ECO:0007669"/>
    <property type="project" value="InterPro"/>
</dbReference>
<protein>
    <recommendedName>
        <fullName evidence="2">DH domain-containing protein</fullName>
    </recommendedName>
</protein>
<feature type="compositionally biased region" description="Polar residues" evidence="1">
    <location>
        <begin position="433"/>
        <end position="445"/>
    </location>
</feature>
<dbReference type="Gene3D" id="1.20.900.10">
    <property type="entry name" value="Dbl homology (DH) domain"/>
    <property type="match status" value="1"/>
</dbReference>
<proteinExistence type="predicted"/>